<comment type="catalytic activity">
    <reaction evidence="12 16">
        <text>L-glutamate + NH4(+) + ATP = L-glutamine + ADP + phosphate + H(+)</text>
        <dbReference type="Rhea" id="RHEA:16169"/>
        <dbReference type="ChEBI" id="CHEBI:15378"/>
        <dbReference type="ChEBI" id="CHEBI:28938"/>
        <dbReference type="ChEBI" id="CHEBI:29985"/>
        <dbReference type="ChEBI" id="CHEBI:30616"/>
        <dbReference type="ChEBI" id="CHEBI:43474"/>
        <dbReference type="ChEBI" id="CHEBI:58359"/>
        <dbReference type="ChEBI" id="CHEBI:456216"/>
        <dbReference type="EC" id="6.3.1.2"/>
    </reaction>
</comment>
<proteinExistence type="inferred from homology"/>
<name>A0ABT5XH23_9EURY</name>
<comment type="subcellular location">
    <subcellularLocation>
        <location evidence="2 15">Cytoplasm</location>
    </subcellularLocation>
</comment>
<dbReference type="InterPro" id="IPR036651">
    <property type="entry name" value="Gln_synt_N_sf"/>
</dbReference>
<dbReference type="InterPro" id="IPR004809">
    <property type="entry name" value="Gln_synth_I"/>
</dbReference>
<evidence type="ECO:0000256" key="10">
    <source>
        <dbReference type="ARBA" id="ARBA00022840"/>
    </source>
</evidence>
<dbReference type="EMBL" id="JARFPL010000031">
    <property type="protein sequence ID" value="MDF0593802.1"/>
    <property type="molecule type" value="Genomic_DNA"/>
</dbReference>
<comment type="caution">
    <text evidence="19">The sequence shown here is derived from an EMBL/GenBank/DDBJ whole genome shotgun (WGS) entry which is preliminary data.</text>
</comment>
<dbReference type="PROSITE" id="PS00181">
    <property type="entry name" value="GLNA_ATP"/>
    <property type="match status" value="1"/>
</dbReference>
<dbReference type="InterPro" id="IPR008147">
    <property type="entry name" value="Gln_synt_N"/>
</dbReference>
<dbReference type="InterPro" id="IPR008146">
    <property type="entry name" value="Gln_synth_cat_dom"/>
</dbReference>
<dbReference type="Pfam" id="PF00120">
    <property type="entry name" value="Gln-synt_C"/>
    <property type="match status" value="1"/>
</dbReference>
<evidence type="ECO:0000256" key="12">
    <source>
        <dbReference type="ARBA" id="ARBA00049436"/>
    </source>
</evidence>
<reference evidence="19 20" key="1">
    <citation type="submission" date="2023-03" db="EMBL/GenBank/DDBJ databases">
        <title>Whole genome sequencing of Methanotrichaceae archaeon M04Ac.</title>
        <authorList>
            <person name="Khomyakova M.A."/>
            <person name="Merkel A.Y."/>
            <person name="Slobodkin A.I."/>
        </authorList>
    </citation>
    <scope>NUCLEOTIDE SEQUENCE [LARGE SCALE GENOMIC DNA]</scope>
    <source>
        <strain evidence="19 20">M04Ac</strain>
    </source>
</reference>
<evidence type="ECO:0000256" key="13">
    <source>
        <dbReference type="PROSITE-ProRule" id="PRU01330"/>
    </source>
</evidence>
<evidence type="ECO:0000256" key="7">
    <source>
        <dbReference type="ARBA" id="ARBA00022598"/>
    </source>
</evidence>
<dbReference type="Pfam" id="PF03951">
    <property type="entry name" value="Gln-synt_N"/>
    <property type="match status" value="1"/>
</dbReference>
<dbReference type="PROSITE" id="PS51986">
    <property type="entry name" value="GS_BETA_GRASP"/>
    <property type="match status" value="1"/>
</dbReference>
<keyword evidence="9 16" id="KW-0547">Nucleotide-binding</keyword>
<evidence type="ECO:0000256" key="5">
    <source>
        <dbReference type="ARBA" id="ARBA00021364"/>
    </source>
</evidence>
<organism evidence="19 20">
    <name type="scientific">Candidatus Methanocrinis alkalitolerans</name>
    <dbReference type="NCBI Taxonomy" id="3033395"/>
    <lineage>
        <taxon>Archaea</taxon>
        <taxon>Methanobacteriati</taxon>
        <taxon>Methanobacteriota</taxon>
        <taxon>Stenosarchaea group</taxon>
        <taxon>Methanomicrobia</taxon>
        <taxon>Methanotrichales</taxon>
        <taxon>Methanotrichaceae</taxon>
        <taxon>Methanocrinis</taxon>
    </lineage>
</organism>
<dbReference type="SUPFAM" id="SSF54368">
    <property type="entry name" value="Glutamine synthetase, N-terminal domain"/>
    <property type="match status" value="1"/>
</dbReference>
<feature type="domain" description="GS catalytic" evidence="18">
    <location>
        <begin position="107"/>
        <end position="441"/>
    </location>
</feature>
<evidence type="ECO:0000256" key="4">
    <source>
        <dbReference type="ARBA" id="ARBA00012937"/>
    </source>
</evidence>
<keyword evidence="10 16" id="KW-0067">ATP-binding</keyword>
<accession>A0ABT5XH23</accession>
<dbReference type="Proteomes" id="UP001215956">
    <property type="component" value="Unassembled WGS sequence"/>
</dbReference>
<keyword evidence="11" id="KW-0460">Magnesium</keyword>
<dbReference type="Gene3D" id="3.30.590.10">
    <property type="entry name" value="Glutamine synthetase/guanido kinase, catalytic domain"/>
    <property type="match status" value="1"/>
</dbReference>
<evidence type="ECO:0000313" key="19">
    <source>
        <dbReference type="EMBL" id="MDF0593802.1"/>
    </source>
</evidence>
<feature type="domain" description="GS beta-grasp" evidence="17">
    <location>
        <begin position="14"/>
        <end position="100"/>
    </location>
</feature>
<sequence length="441" mass="49585">MYSIDQLLETIRDKNVEFLRLQFTDIQGLVKSVSIPATRLGKALDSGTGFDGSSIEGFARIQESDMLLRPDISSFALLPWRARENKNVARLICDVYKPNGQPFEGDPRFVLKRAMKKAEEMGYTMNVGPELEFFLFKMENGRATTIPHDFAGYFDFGPVDLAEDIRREIVLALTEMGFKIEASHHEVAKGQHEIDFTYGEALRTADNVVTFKYVTRTIAMRNGLAATFMPKPVYGAAGSGMHVNISLFRGEENAFFDPEAKMQLSDLARHFVGGLLEHAPAITAITNPLVNSYKRLVSGFEAPVYIGWSGPNRSSLIRVPSGRGLSTRLEFRSPDPSCSPYLGFAAILAAGLDGVRRKIEPEDPVDLNIYELSDEERGRLGIRLLPSNLREALDFLEEDMVVRDALGEHVYANFSRLGSLEWEMYNRQVHPWEVERYINTI</sequence>
<dbReference type="NCBIfam" id="TIGR00653">
    <property type="entry name" value="GlnA"/>
    <property type="match status" value="1"/>
</dbReference>
<dbReference type="PROSITE" id="PS51987">
    <property type="entry name" value="GS_CATALYTIC"/>
    <property type="match status" value="1"/>
</dbReference>
<comment type="similarity">
    <text evidence="3 13 14">Belongs to the glutamine synthetase family.</text>
</comment>
<evidence type="ECO:0000259" key="18">
    <source>
        <dbReference type="PROSITE" id="PS51987"/>
    </source>
</evidence>
<dbReference type="EC" id="6.3.1.2" evidence="4 16"/>
<evidence type="ECO:0000256" key="3">
    <source>
        <dbReference type="ARBA" id="ARBA00009897"/>
    </source>
</evidence>
<keyword evidence="20" id="KW-1185">Reference proteome</keyword>
<keyword evidence="8" id="KW-0479">Metal-binding</keyword>
<keyword evidence="6 15" id="KW-0963">Cytoplasm</keyword>
<dbReference type="InterPro" id="IPR014746">
    <property type="entry name" value="Gln_synth/guanido_kin_cat_dom"/>
</dbReference>
<dbReference type="InterPro" id="IPR027302">
    <property type="entry name" value="Gln_synth_N_conserv_site"/>
</dbReference>
<dbReference type="RefSeq" id="WP_316969504.1">
    <property type="nucleotide sequence ID" value="NZ_JARFPL010000031.1"/>
</dbReference>
<dbReference type="InterPro" id="IPR027303">
    <property type="entry name" value="Gln_synth_gly_rich_site"/>
</dbReference>
<evidence type="ECO:0000256" key="8">
    <source>
        <dbReference type="ARBA" id="ARBA00022723"/>
    </source>
</evidence>
<evidence type="ECO:0000256" key="9">
    <source>
        <dbReference type="ARBA" id="ARBA00022741"/>
    </source>
</evidence>
<evidence type="ECO:0000256" key="1">
    <source>
        <dbReference type="ARBA" id="ARBA00001946"/>
    </source>
</evidence>
<dbReference type="Gene3D" id="3.10.20.70">
    <property type="entry name" value="Glutamine synthetase, N-terminal domain"/>
    <property type="match status" value="1"/>
</dbReference>
<dbReference type="PANTHER" id="PTHR43785">
    <property type="entry name" value="GAMMA-GLUTAMYLPUTRESCINE SYNTHETASE"/>
    <property type="match status" value="1"/>
</dbReference>
<dbReference type="SMART" id="SM01230">
    <property type="entry name" value="Gln-synt_C"/>
    <property type="match status" value="1"/>
</dbReference>
<evidence type="ECO:0000256" key="16">
    <source>
        <dbReference type="RuleBase" id="RU004356"/>
    </source>
</evidence>
<gene>
    <name evidence="19" type="primary">glnA</name>
    <name evidence="19" type="ORF">P0O24_09415</name>
</gene>
<keyword evidence="7 16" id="KW-0436">Ligase</keyword>
<dbReference type="GO" id="GO:0004356">
    <property type="term" value="F:glutamine synthetase activity"/>
    <property type="evidence" value="ECO:0007669"/>
    <property type="project" value="UniProtKB-EC"/>
</dbReference>
<evidence type="ECO:0000256" key="11">
    <source>
        <dbReference type="ARBA" id="ARBA00022842"/>
    </source>
</evidence>
<evidence type="ECO:0000259" key="17">
    <source>
        <dbReference type="PROSITE" id="PS51986"/>
    </source>
</evidence>
<evidence type="ECO:0000313" key="20">
    <source>
        <dbReference type="Proteomes" id="UP001215956"/>
    </source>
</evidence>
<evidence type="ECO:0000256" key="2">
    <source>
        <dbReference type="ARBA" id="ARBA00004496"/>
    </source>
</evidence>
<evidence type="ECO:0000256" key="15">
    <source>
        <dbReference type="RuleBase" id="RU000385"/>
    </source>
</evidence>
<dbReference type="SUPFAM" id="SSF55931">
    <property type="entry name" value="Glutamine synthetase/guanido kinase"/>
    <property type="match status" value="1"/>
</dbReference>
<dbReference type="PROSITE" id="PS00180">
    <property type="entry name" value="GLNA_1"/>
    <property type="match status" value="1"/>
</dbReference>
<protein>
    <recommendedName>
        <fullName evidence="5 16">Glutamine synthetase</fullName>
        <ecNumber evidence="4 16">6.3.1.2</ecNumber>
    </recommendedName>
</protein>
<evidence type="ECO:0000256" key="14">
    <source>
        <dbReference type="RuleBase" id="RU000384"/>
    </source>
</evidence>
<comment type="cofactor">
    <cofactor evidence="1">
        <name>Mg(2+)</name>
        <dbReference type="ChEBI" id="CHEBI:18420"/>
    </cofactor>
</comment>
<dbReference type="PANTHER" id="PTHR43785:SF12">
    <property type="entry name" value="TYPE-1 GLUTAMINE SYNTHETASE 2"/>
    <property type="match status" value="1"/>
</dbReference>
<evidence type="ECO:0000256" key="6">
    <source>
        <dbReference type="ARBA" id="ARBA00022490"/>
    </source>
</evidence>